<evidence type="ECO:0000256" key="8">
    <source>
        <dbReference type="SAM" id="MobiDB-lite"/>
    </source>
</evidence>
<dbReference type="GO" id="GO:0008270">
    <property type="term" value="F:zinc ion binding"/>
    <property type="evidence" value="ECO:0007669"/>
    <property type="project" value="UniProtKB-KW"/>
</dbReference>
<feature type="compositionally biased region" description="Basic residues" evidence="8">
    <location>
        <begin position="1168"/>
        <end position="1179"/>
    </location>
</feature>
<dbReference type="InterPro" id="IPR036575">
    <property type="entry name" value="TFIIS_cen_dom_sf"/>
</dbReference>
<feature type="compositionally biased region" description="Polar residues" evidence="8">
    <location>
        <begin position="511"/>
        <end position="528"/>
    </location>
</feature>
<dbReference type="GO" id="GO:0000977">
    <property type="term" value="F:RNA polymerase II transcription regulatory region sequence-specific DNA binding"/>
    <property type="evidence" value="ECO:0007669"/>
    <property type="project" value="TreeGrafter"/>
</dbReference>
<feature type="compositionally biased region" description="Polar residues" evidence="8">
    <location>
        <begin position="85"/>
        <end position="96"/>
    </location>
</feature>
<comment type="caution">
    <text evidence="11">The sequence shown here is derived from an EMBL/GenBank/DDBJ whole genome shotgun (WGS) entry which is preliminary data.</text>
</comment>
<dbReference type="InterPro" id="IPR019786">
    <property type="entry name" value="Zinc_finger_PHD-type_CS"/>
</dbReference>
<feature type="compositionally biased region" description="Low complexity" evidence="8">
    <location>
        <begin position="952"/>
        <end position="980"/>
    </location>
</feature>
<organism evidence="11 12">
    <name type="scientific">Paraglomus occultum</name>
    <dbReference type="NCBI Taxonomy" id="144539"/>
    <lineage>
        <taxon>Eukaryota</taxon>
        <taxon>Fungi</taxon>
        <taxon>Fungi incertae sedis</taxon>
        <taxon>Mucoromycota</taxon>
        <taxon>Glomeromycotina</taxon>
        <taxon>Glomeromycetes</taxon>
        <taxon>Paraglomerales</taxon>
        <taxon>Paraglomeraceae</taxon>
        <taxon>Paraglomus</taxon>
    </lineage>
</organism>
<dbReference type="SUPFAM" id="SSF57903">
    <property type="entry name" value="FYVE/PHD zinc finger"/>
    <property type="match status" value="1"/>
</dbReference>
<dbReference type="Pfam" id="PF07744">
    <property type="entry name" value="SPOC"/>
    <property type="match status" value="1"/>
</dbReference>
<dbReference type="PROSITE" id="PS01359">
    <property type="entry name" value="ZF_PHD_1"/>
    <property type="match status" value="1"/>
</dbReference>
<dbReference type="PANTHER" id="PTHR11477:SF11">
    <property type="entry name" value="TRANSCRIPTION FACTOR BYE1"/>
    <property type="match status" value="1"/>
</dbReference>
<dbReference type="GO" id="GO:0005634">
    <property type="term" value="C:nucleus"/>
    <property type="evidence" value="ECO:0007669"/>
    <property type="project" value="TreeGrafter"/>
</dbReference>
<keyword evidence="5 7" id="KW-0863">Zinc-finger</keyword>
<evidence type="ECO:0000256" key="3">
    <source>
        <dbReference type="ARBA" id="ARBA00021616"/>
    </source>
</evidence>
<evidence type="ECO:0000256" key="7">
    <source>
        <dbReference type="PROSITE-ProRule" id="PRU00146"/>
    </source>
</evidence>
<dbReference type="SMART" id="SM00510">
    <property type="entry name" value="TFS2M"/>
    <property type="match status" value="1"/>
</dbReference>
<dbReference type="Gene3D" id="1.10.472.30">
    <property type="entry name" value="Transcription elongation factor S-II, central domain"/>
    <property type="match status" value="1"/>
</dbReference>
<proteinExistence type="inferred from homology"/>
<dbReference type="GO" id="GO:0031440">
    <property type="term" value="P:regulation of mRNA 3'-end processing"/>
    <property type="evidence" value="ECO:0007669"/>
    <property type="project" value="TreeGrafter"/>
</dbReference>
<dbReference type="InterPro" id="IPR012921">
    <property type="entry name" value="SPOC_C"/>
</dbReference>
<evidence type="ECO:0000256" key="1">
    <source>
        <dbReference type="ARBA" id="ARBA00002311"/>
    </source>
</evidence>
<feature type="compositionally biased region" description="Basic and acidic residues" evidence="8">
    <location>
        <begin position="1132"/>
        <end position="1157"/>
    </location>
</feature>
<evidence type="ECO:0000256" key="2">
    <source>
        <dbReference type="ARBA" id="ARBA00011050"/>
    </source>
</evidence>
<dbReference type="SUPFAM" id="SSF46942">
    <property type="entry name" value="Elongation factor TFIIS domain 2"/>
    <property type="match status" value="1"/>
</dbReference>
<dbReference type="InterPro" id="IPR011011">
    <property type="entry name" value="Znf_FYVE_PHD"/>
</dbReference>
<dbReference type="GO" id="GO:0031564">
    <property type="term" value="P:transcription antitermination"/>
    <property type="evidence" value="ECO:0007669"/>
    <property type="project" value="TreeGrafter"/>
</dbReference>
<feature type="region of interest" description="Disordered" evidence="8">
    <location>
        <begin position="807"/>
        <end position="835"/>
    </location>
</feature>
<keyword evidence="12" id="KW-1185">Reference proteome</keyword>
<dbReference type="Proteomes" id="UP000789572">
    <property type="component" value="Unassembled WGS sequence"/>
</dbReference>
<reference evidence="11" key="1">
    <citation type="submission" date="2021-06" db="EMBL/GenBank/DDBJ databases">
        <authorList>
            <person name="Kallberg Y."/>
            <person name="Tangrot J."/>
            <person name="Rosling A."/>
        </authorList>
    </citation>
    <scope>NUCLEOTIDE SEQUENCE</scope>
    <source>
        <strain evidence="11">IA702</strain>
    </source>
</reference>
<sequence>MENGSSFSDMNFLPDFNFSDNTLTATPGIWEDTSPASQLPLTQGNWDAYEELPVAPADLNEAQPAFINTNCTESVINPALITTRSASRAENAAQSKQSEDSDTSHMRIPASRENQGEGQGEVYCLCRKPDDHRMMIQCDKCREWYHLACVKLTKAKADKIRKYYCPVCNPLNQVAIPTDGNFDAAVKDEHFESIVIGGDNIVKMDIDGPKKNCLYPGCQGEAREKDAYCSDNCAVMDADNVLKRIAGQMEPQQGSTPLNAPTKPLPLALSVESVESVEHAQSTQSTPSIQSTPPVQSVIQEIKPTTVPELKLNTMSKQSAPSPNTEINAVPVKDRIRNLSIKQFTDIFTPLFADLTKNNDMSGSDGEHLAKAEKLARDIEFAMFNNFATKNSNGIPVTCDQPYKSKFRSLYTNLKDKKNSSLRLKVVRGDIFPEKLVNMSSEDLANPELKSMTEKIRRESINKSVLQAPVHEPRIKKTHKGEFIIVGGRSSSPGPDNSKDDQKPNDDKSLISPTSSSFRTRLPQRSNTGDSSSSFAGADSKDNTVSPRTTNSSLDQMLRRLSASDSPSADKRSPDEAAWDPSAPEPTLEEPSPYMGSPMTALSPSTTDSIGNTPPFTASPSPPHSPSTGKVLPNKPVWSGQVIYNTVADFKAEATLVAARTIQNRDWSQIMTPTMFIEGRIKIDDASRYLSQQGCSVTKDVVVIQISPIEGTESREQFELLFDYFHSRERFGVVGHRFAAVKDMYLVPLAPHDETPEFIQILEIDEVPEQRDTNIMLAVIVIIKTPSSKRKPQSSLSAAIAKKEKTDSQTILPISEHSSNYPTSHGIDDSKSQRNVNETAAYGSLWTGRPSQNDVSHGIVQPYLNQPSNISQTPTSKIVYGYDMGSIPLPMPTSQQPNAQPVPVPMPQQNAPPLTMPNLQQSTPSMSLPPQQSGTPPIALPAPQQQGTIFNSAYPAAPPAASASQPQPYQTTPPSYQQPPIFNQYYAPQNAQNVAPHPPTSISPERQLQQTLPPSQPGQQPPPSFNQFMPPTRESRPWNQIDQRQWGSDERVSWEEKHRQQMWPDDREPNPWDDRRPTWEREHRRSVSPPHSDRYRTFSPPRRGGRPLTSRGNGRRNALPHRGNRRGGIGRAADRDGTDRERWVEREESGRKERKEVIGTSSGGSRGGRARRGYTRRWD</sequence>
<gene>
    <name evidence="11" type="ORF">POCULU_LOCUS2911</name>
</gene>
<evidence type="ECO:0000256" key="4">
    <source>
        <dbReference type="ARBA" id="ARBA00022723"/>
    </source>
</evidence>
<keyword evidence="4" id="KW-0479">Metal-binding</keyword>
<feature type="compositionally biased region" description="Basic and acidic residues" evidence="8">
    <location>
        <begin position="497"/>
        <end position="509"/>
    </location>
</feature>
<evidence type="ECO:0000313" key="12">
    <source>
        <dbReference type="Proteomes" id="UP000789572"/>
    </source>
</evidence>
<dbReference type="PROSITE" id="PS50016">
    <property type="entry name" value="ZF_PHD_2"/>
    <property type="match status" value="1"/>
</dbReference>
<dbReference type="Gene3D" id="3.30.40.10">
    <property type="entry name" value="Zinc/RING finger domain, C3HC4 (zinc finger)"/>
    <property type="match status" value="1"/>
</dbReference>
<dbReference type="CDD" id="cd21538">
    <property type="entry name" value="SPOC_TFIIS"/>
    <property type="match status" value="1"/>
</dbReference>
<dbReference type="GO" id="GO:0001139">
    <property type="term" value="F:RNA polymerase II complex recruiting activity"/>
    <property type="evidence" value="ECO:0007669"/>
    <property type="project" value="TreeGrafter"/>
</dbReference>
<dbReference type="InterPro" id="IPR019787">
    <property type="entry name" value="Znf_PHD-finger"/>
</dbReference>
<dbReference type="OrthoDB" id="419537at2759"/>
<protein>
    <recommendedName>
        <fullName evidence="3">Transcription factor BYE1</fullName>
    </recommendedName>
</protein>
<dbReference type="InterPro" id="IPR003618">
    <property type="entry name" value="TFIIS_cen_dom"/>
</dbReference>
<dbReference type="AlphaFoldDB" id="A0A9N8ZUI7"/>
<evidence type="ECO:0000313" key="11">
    <source>
        <dbReference type="EMBL" id="CAG8507815.1"/>
    </source>
</evidence>
<dbReference type="GO" id="GO:0006362">
    <property type="term" value="P:transcription elongation by RNA polymerase I"/>
    <property type="evidence" value="ECO:0007669"/>
    <property type="project" value="TreeGrafter"/>
</dbReference>
<evidence type="ECO:0000256" key="6">
    <source>
        <dbReference type="ARBA" id="ARBA00022833"/>
    </source>
</evidence>
<feature type="compositionally biased region" description="Basic and acidic residues" evidence="8">
    <location>
        <begin position="1047"/>
        <end position="1096"/>
    </location>
</feature>
<feature type="region of interest" description="Disordered" evidence="8">
    <location>
        <begin position="891"/>
        <end position="1179"/>
    </location>
</feature>
<dbReference type="InterPro" id="IPR013083">
    <property type="entry name" value="Znf_RING/FYVE/PHD"/>
</dbReference>
<dbReference type="PANTHER" id="PTHR11477">
    <property type="entry name" value="TRANSCRIPTION FACTOR S-II ZINC FINGER DOMAIN-CONTAINING PROTEIN"/>
    <property type="match status" value="1"/>
</dbReference>
<keyword evidence="6" id="KW-0862">Zinc</keyword>
<feature type="compositionally biased region" description="Polar residues" evidence="8">
    <location>
        <begin position="808"/>
        <end position="823"/>
    </location>
</feature>
<comment type="similarity">
    <text evidence="2">Belongs to the BYE1 family.</text>
</comment>
<name>A0A9N8ZUI7_9GLOM</name>
<feature type="region of interest" description="Disordered" evidence="8">
    <location>
        <begin position="85"/>
        <end position="115"/>
    </location>
</feature>
<dbReference type="EMBL" id="CAJVPJ010000295">
    <property type="protein sequence ID" value="CAG8507815.1"/>
    <property type="molecule type" value="Genomic_DNA"/>
</dbReference>
<evidence type="ECO:0000259" key="10">
    <source>
        <dbReference type="PROSITE" id="PS51321"/>
    </source>
</evidence>
<comment type="function">
    <text evidence="1">Negative regulator of transcription elongation.</text>
</comment>
<feature type="compositionally biased region" description="Polar residues" evidence="8">
    <location>
        <begin position="543"/>
        <end position="555"/>
    </location>
</feature>
<evidence type="ECO:0000259" key="9">
    <source>
        <dbReference type="PROSITE" id="PS50016"/>
    </source>
</evidence>
<feature type="compositionally biased region" description="Polar residues" evidence="8">
    <location>
        <begin position="600"/>
        <end position="612"/>
    </location>
</feature>
<feature type="compositionally biased region" description="Low complexity" evidence="8">
    <location>
        <begin position="281"/>
        <end position="295"/>
    </location>
</feature>
<accession>A0A9N8ZUI7</accession>
<dbReference type="PROSITE" id="PS51321">
    <property type="entry name" value="TFIIS_CENTRAL"/>
    <property type="match status" value="1"/>
</dbReference>
<feature type="domain" description="PHD-type" evidence="9">
    <location>
        <begin position="121"/>
        <end position="171"/>
    </location>
</feature>
<evidence type="ECO:0000256" key="5">
    <source>
        <dbReference type="ARBA" id="ARBA00022771"/>
    </source>
</evidence>
<dbReference type="Pfam" id="PF07500">
    <property type="entry name" value="TFIIS_M"/>
    <property type="match status" value="1"/>
</dbReference>
<dbReference type="SMART" id="SM00249">
    <property type="entry name" value="PHD"/>
    <property type="match status" value="1"/>
</dbReference>
<feature type="region of interest" description="Disordered" evidence="8">
    <location>
        <begin position="272"/>
        <end position="295"/>
    </location>
</feature>
<feature type="compositionally biased region" description="Low complexity" evidence="8">
    <location>
        <begin position="529"/>
        <end position="538"/>
    </location>
</feature>
<feature type="domain" description="TFIIS central" evidence="10">
    <location>
        <begin position="336"/>
        <end position="472"/>
    </location>
</feature>
<feature type="compositionally biased region" description="Polar residues" evidence="8">
    <location>
        <begin position="907"/>
        <end position="935"/>
    </location>
</feature>
<feature type="compositionally biased region" description="Pro residues" evidence="8">
    <location>
        <begin position="1014"/>
        <end position="1024"/>
    </location>
</feature>
<dbReference type="Pfam" id="PF00628">
    <property type="entry name" value="PHD"/>
    <property type="match status" value="1"/>
</dbReference>
<feature type="compositionally biased region" description="Polar residues" evidence="8">
    <location>
        <begin position="1037"/>
        <end position="1046"/>
    </location>
</feature>
<feature type="region of interest" description="Disordered" evidence="8">
    <location>
        <begin position="470"/>
        <end position="633"/>
    </location>
</feature>
<dbReference type="GO" id="GO:0006368">
    <property type="term" value="P:transcription elongation by RNA polymerase II"/>
    <property type="evidence" value="ECO:0007669"/>
    <property type="project" value="TreeGrafter"/>
</dbReference>
<dbReference type="InterPro" id="IPR001965">
    <property type="entry name" value="Znf_PHD"/>
</dbReference>